<proteinExistence type="predicted"/>
<evidence type="ECO:0000256" key="2">
    <source>
        <dbReference type="ARBA" id="ARBA00022692"/>
    </source>
</evidence>
<gene>
    <name evidence="8" type="ORF">PI95_000870</name>
</gene>
<dbReference type="Pfam" id="PF06305">
    <property type="entry name" value="LapA_dom"/>
    <property type="match status" value="1"/>
</dbReference>
<evidence type="ECO:0000256" key="1">
    <source>
        <dbReference type="ARBA" id="ARBA00022475"/>
    </source>
</evidence>
<protein>
    <submittedName>
        <fullName evidence="8">LapA family protein</fullName>
    </submittedName>
</protein>
<dbReference type="EMBL" id="JTCM02000001">
    <property type="protein sequence ID" value="NEU71165.1"/>
    <property type="molecule type" value="Genomic_DNA"/>
</dbReference>
<keyword evidence="9" id="KW-1185">Reference proteome</keyword>
<accession>A0A846H103</accession>
<keyword evidence="2 6" id="KW-0812">Transmembrane</keyword>
<organism evidence="8 9">
    <name type="scientific">Hassallia byssoidea VB512170</name>
    <dbReference type="NCBI Taxonomy" id="1304833"/>
    <lineage>
        <taxon>Bacteria</taxon>
        <taxon>Bacillati</taxon>
        <taxon>Cyanobacteriota</taxon>
        <taxon>Cyanophyceae</taxon>
        <taxon>Nostocales</taxon>
        <taxon>Tolypothrichaceae</taxon>
        <taxon>Hassallia</taxon>
    </lineage>
</organism>
<evidence type="ECO:0000256" key="6">
    <source>
        <dbReference type="SAM" id="Phobius"/>
    </source>
</evidence>
<dbReference type="Proteomes" id="UP000031549">
    <property type="component" value="Unassembled WGS sequence"/>
</dbReference>
<keyword evidence="3 6" id="KW-1133">Transmembrane helix</keyword>
<feature type="transmembrane region" description="Helical" evidence="6">
    <location>
        <begin position="37"/>
        <end position="59"/>
    </location>
</feature>
<evidence type="ECO:0000256" key="3">
    <source>
        <dbReference type="ARBA" id="ARBA00022989"/>
    </source>
</evidence>
<evidence type="ECO:0000256" key="4">
    <source>
        <dbReference type="ARBA" id="ARBA00023136"/>
    </source>
</evidence>
<feature type="compositionally biased region" description="Polar residues" evidence="5">
    <location>
        <begin position="115"/>
        <end position="126"/>
    </location>
</feature>
<keyword evidence="1" id="KW-1003">Cell membrane</keyword>
<name>A0A846H103_9CYAN</name>
<feature type="domain" description="Lipopolysaccharide assembly protein A" evidence="7">
    <location>
        <begin position="23"/>
        <end position="95"/>
    </location>
</feature>
<comment type="caution">
    <text evidence="8">The sequence shown here is derived from an EMBL/GenBank/DDBJ whole genome shotgun (WGS) entry which is preliminary data.</text>
</comment>
<sequence length="126" mass="14123">MKQVNFLIIFIFCLALALFTIENTKLATIYIVPGVQVQAPIAVELLLATGLGAVFAWLFSMWTQLQRQLLSSPQRKQNVRIQELESKIEQYQAEVQSLQLALPPSSDSSTKETETNVPNTRSSNVQ</sequence>
<evidence type="ECO:0000259" key="7">
    <source>
        <dbReference type="Pfam" id="PF06305"/>
    </source>
</evidence>
<dbReference type="RefSeq" id="WP_039752967.1">
    <property type="nucleotide sequence ID" value="NZ_JTCM02000001.1"/>
</dbReference>
<reference evidence="8 9" key="1">
    <citation type="journal article" date="2015" name="Genome Announc.">
        <title>Draft Genome Sequence of Cyanobacterium Hassallia byssoidea Strain VB512170, Isolated from Monuments in India.</title>
        <authorList>
            <person name="Singh D."/>
            <person name="Chandrababunaidu M.M."/>
            <person name="Panda A."/>
            <person name="Sen D."/>
            <person name="Bhattacharyya S."/>
            <person name="Adhikary S.P."/>
            <person name="Tripathy S."/>
        </authorList>
    </citation>
    <scope>NUCLEOTIDE SEQUENCE [LARGE SCALE GENOMIC DNA]</scope>
    <source>
        <strain evidence="8 9">VB512170</strain>
    </source>
</reference>
<feature type="region of interest" description="Disordered" evidence="5">
    <location>
        <begin position="100"/>
        <end position="126"/>
    </location>
</feature>
<dbReference type="AlphaFoldDB" id="A0A846H103"/>
<dbReference type="GO" id="GO:0005886">
    <property type="term" value="C:plasma membrane"/>
    <property type="evidence" value="ECO:0007669"/>
    <property type="project" value="InterPro"/>
</dbReference>
<evidence type="ECO:0000256" key="5">
    <source>
        <dbReference type="SAM" id="MobiDB-lite"/>
    </source>
</evidence>
<dbReference type="InterPro" id="IPR010445">
    <property type="entry name" value="LapA_dom"/>
</dbReference>
<evidence type="ECO:0000313" key="8">
    <source>
        <dbReference type="EMBL" id="NEU71165.1"/>
    </source>
</evidence>
<keyword evidence="4 6" id="KW-0472">Membrane</keyword>
<evidence type="ECO:0000313" key="9">
    <source>
        <dbReference type="Proteomes" id="UP000031549"/>
    </source>
</evidence>